<dbReference type="EMBL" id="UYRT01104487">
    <property type="protein sequence ID" value="VDN44004.1"/>
    <property type="molecule type" value="Genomic_DNA"/>
</dbReference>
<gene>
    <name evidence="1" type="ORF">GPUH_LOCUS25280</name>
</gene>
<proteinExistence type="predicted"/>
<evidence type="ECO:0000313" key="3">
    <source>
        <dbReference type="WBParaSite" id="GPUH_0002531001-mRNA-1"/>
    </source>
</evidence>
<reference evidence="3" key="1">
    <citation type="submission" date="2016-06" db="UniProtKB">
        <authorList>
            <consortium name="WormBaseParasite"/>
        </authorList>
    </citation>
    <scope>IDENTIFICATION</scope>
</reference>
<name>A0A183EWD9_9BILA</name>
<organism evidence="3">
    <name type="scientific">Gongylonema pulchrum</name>
    <dbReference type="NCBI Taxonomy" id="637853"/>
    <lineage>
        <taxon>Eukaryota</taxon>
        <taxon>Metazoa</taxon>
        <taxon>Ecdysozoa</taxon>
        <taxon>Nematoda</taxon>
        <taxon>Chromadorea</taxon>
        <taxon>Rhabditida</taxon>
        <taxon>Spirurina</taxon>
        <taxon>Spiruromorpha</taxon>
        <taxon>Spiruroidea</taxon>
        <taxon>Gongylonematidae</taxon>
        <taxon>Gongylonema</taxon>
    </lineage>
</organism>
<sequence>MTRAEGGRAVDSAQWTARAADGAELPSISSFCKQLGGFQTLAYIQKVSTFRSVLRLRRAEQMFGKLQSTMQSRLQKDASERSRY</sequence>
<keyword evidence="2" id="KW-1185">Reference proteome</keyword>
<dbReference type="AlphaFoldDB" id="A0A183EWD9"/>
<protein>
    <submittedName>
        <fullName evidence="1 3">Uncharacterized protein</fullName>
    </submittedName>
</protein>
<evidence type="ECO:0000313" key="1">
    <source>
        <dbReference type="EMBL" id="VDN44004.1"/>
    </source>
</evidence>
<evidence type="ECO:0000313" key="2">
    <source>
        <dbReference type="Proteomes" id="UP000271098"/>
    </source>
</evidence>
<dbReference type="Proteomes" id="UP000271098">
    <property type="component" value="Unassembled WGS sequence"/>
</dbReference>
<dbReference type="WBParaSite" id="GPUH_0002531001-mRNA-1">
    <property type="protein sequence ID" value="GPUH_0002531001-mRNA-1"/>
    <property type="gene ID" value="GPUH_0002531001"/>
</dbReference>
<reference evidence="1 2" key="2">
    <citation type="submission" date="2018-11" db="EMBL/GenBank/DDBJ databases">
        <authorList>
            <consortium name="Pathogen Informatics"/>
        </authorList>
    </citation>
    <scope>NUCLEOTIDE SEQUENCE [LARGE SCALE GENOMIC DNA]</scope>
</reference>
<accession>A0A183EWD9</accession>